<evidence type="ECO:0000256" key="1">
    <source>
        <dbReference type="ARBA" id="ARBA00002689"/>
    </source>
</evidence>
<keyword evidence="7 9" id="KW-0496">Mitochondrion</keyword>
<sequence>MTQKLKKWDRCLAYSVVKLGANWPIAVGSGMGLGMAYSNCQHDFQSPYLLHGKFVKEQ</sequence>
<dbReference type="PANTHER" id="PTHR21304:SF0">
    <property type="entry name" value="MICOS COMPLEX SUBUNIT MIC10"/>
    <property type="match status" value="1"/>
</dbReference>
<keyword evidence="4" id="KW-0812">Transmembrane</keyword>
<evidence type="ECO:0000256" key="7">
    <source>
        <dbReference type="ARBA" id="ARBA00023128"/>
    </source>
</evidence>
<dbReference type="Pfam" id="PF04418">
    <property type="entry name" value="DUF543"/>
    <property type="match status" value="1"/>
</dbReference>
<evidence type="ECO:0000256" key="6">
    <source>
        <dbReference type="ARBA" id="ARBA00022989"/>
    </source>
</evidence>
<comment type="similarity">
    <text evidence="3 9">Belongs to the MICOS complex subunit Mic10 family.</text>
</comment>
<keyword evidence="5 9" id="KW-0999">Mitochondrion inner membrane</keyword>
<dbReference type="PANTHER" id="PTHR21304">
    <property type="entry name" value="MICOS COMPLEX SUBUNIT MIC10"/>
    <property type="match status" value="1"/>
</dbReference>
<protein>
    <recommendedName>
        <fullName evidence="9">MICOS complex subunit MIC10</fullName>
    </recommendedName>
</protein>
<comment type="subcellular location">
    <subcellularLocation>
        <location evidence="2 9">Mitochondrion inner membrane</location>
        <topology evidence="2 9">Single-pass membrane protein</topology>
    </subcellularLocation>
</comment>
<evidence type="ECO:0000313" key="10">
    <source>
        <dbReference type="Ensembl" id="ENSCABP00000019447.1"/>
    </source>
</evidence>
<proteinExistence type="inferred from homology"/>
<comment type="function">
    <text evidence="1 9">Component of the MICOS complex, a large protein complex of the mitochondrial inner membrane that plays crucial roles in the maintenance of crista junctions, inner membrane architecture, and formation of contact sites to the outer membrane.</text>
</comment>
<evidence type="ECO:0000256" key="8">
    <source>
        <dbReference type="ARBA" id="ARBA00023136"/>
    </source>
</evidence>
<dbReference type="GO" id="GO:0061617">
    <property type="term" value="C:MICOS complex"/>
    <property type="evidence" value="ECO:0007669"/>
    <property type="project" value="UniProtKB-UniRule"/>
</dbReference>
<evidence type="ECO:0000256" key="5">
    <source>
        <dbReference type="ARBA" id="ARBA00022792"/>
    </source>
</evidence>
<dbReference type="Proteomes" id="UP000694404">
    <property type="component" value="Unplaced"/>
</dbReference>
<keyword evidence="11" id="KW-1185">Reference proteome</keyword>
<dbReference type="AlphaFoldDB" id="A0A8C0H7N6"/>
<name>A0A8C0H7N6_CHEAB</name>
<reference evidence="10" key="1">
    <citation type="submission" date="2025-08" db="UniProtKB">
        <authorList>
            <consortium name="Ensembl"/>
        </authorList>
    </citation>
    <scope>IDENTIFICATION</scope>
</reference>
<evidence type="ECO:0000256" key="9">
    <source>
        <dbReference type="RuleBase" id="RU363011"/>
    </source>
</evidence>
<keyword evidence="8" id="KW-0472">Membrane</keyword>
<dbReference type="GeneTree" id="ENSGT00390000005732"/>
<dbReference type="OMA" id="KWDQCLA"/>
<dbReference type="InterPro" id="IPR007512">
    <property type="entry name" value="Mic10"/>
</dbReference>
<reference evidence="10" key="2">
    <citation type="submission" date="2025-09" db="UniProtKB">
        <authorList>
            <consortium name="Ensembl"/>
        </authorList>
    </citation>
    <scope>IDENTIFICATION</scope>
</reference>
<keyword evidence="6" id="KW-1133">Transmembrane helix</keyword>
<evidence type="ECO:0000313" key="11">
    <source>
        <dbReference type="Proteomes" id="UP000694404"/>
    </source>
</evidence>
<evidence type="ECO:0000256" key="4">
    <source>
        <dbReference type="ARBA" id="ARBA00022692"/>
    </source>
</evidence>
<comment type="subunit">
    <text evidence="9">Component of the mitochondrial contact site and cristae organizing system (MICOS) complex.</text>
</comment>
<organism evidence="10 11">
    <name type="scientific">Chelonoidis abingdonii</name>
    <name type="common">Abingdon island giant tortoise</name>
    <name type="synonym">Testudo abingdonii</name>
    <dbReference type="NCBI Taxonomy" id="106734"/>
    <lineage>
        <taxon>Eukaryota</taxon>
        <taxon>Metazoa</taxon>
        <taxon>Chordata</taxon>
        <taxon>Craniata</taxon>
        <taxon>Vertebrata</taxon>
        <taxon>Euteleostomi</taxon>
        <taxon>Archelosauria</taxon>
        <taxon>Testudinata</taxon>
        <taxon>Testudines</taxon>
        <taxon>Cryptodira</taxon>
        <taxon>Durocryptodira</taxon>
        <taxon>Testudinoidea</taxon>
        <taxon>Testudinidae</taxon>
        <taxon>Chelonoidis</taxon>
    </lineage>
</organism>
<evidence type="ECO:0000256" key="2">
    <source>
        <dbReference type="ARBA" id="ARBA00004434"/>
    </source>
</evidence>
<dbReference type="Ensembl" id="ENSCABT00000021312.1">
    <property type="protein sequence ID" value="ENSCABP00000019447.1"/>
    <property type="gene ID" value="ENSCABG00000014358.1"/>
</dbReference>
<accession>A0A8C0H7N6</accession>
<evidence type="ECO:0000256" key="3">
    <source>
        <dbReference type="ARBA" id="ARBA00006792"/>
    </source>
</evidence>